<dbReference type="GeneID" id="28996457"/>
<dbReference type="EMBL" id="KV440978">
    <property type="protein sequence ID" value="OAD74655.1"/>
    <property type="molecule type" value="Genomic_DNA"/>
</dbReference>
<dbReference type="AlphaFoldDB" id="A0A162XG45"/>
<dbReference type="InParanoid" id="A0A162XG45"/>
<keyword evidence="2" id="KW-1185">Reference proteome</keyword>
<name>A0A162XG45_PHYB8</name>
<proteinExistence type="predicted"/>
<accession>A0A162XG45</accession>
<sequence length="108" mass="12510">MCTFVFTKVGIVCFEYIIQHSIFQLKIKVYGPSTRNNINLPVFYDIFLNNIKKCTSSKKRHLWLTPIPVCFAARKLTPIQHAHTFTALNNVNQALVDPLEKNYSIHQD</sequence>
<dbReference type="RefSeq" id="XP_018292695.1">
    <property type="nucleotide sequence ID" value="XM_018435551.1"/>
</dbReference>
<organism evidence="1 2">
    <name type="scientific">Phycomyces blakesleeanus (strain ATCC 8743b / DSM 1359 / FGSC 10004 / NBRC 33097 / NRRL 1555)</name>
    <dbReference type="NCBI Taxonomy" id="763407"/>
    <lineage>
        <taxon>Eukaryota</taxon>
        <taxon>Fungi</taxon>
        <taxon>Fungi incertae sedis</taxon>
        <taxon>Mucoromycota</taxon>
        <taxon>Mucoromycotina</taxon>
        <taxon>Mucoromycetes</taxon>
        <taxon>Mucorales</taxon>
        <taxon>Phycomycetaceae</taxon>
        <taxon>Phycomyces</taxon>
    </lineage>
</organism>
<dbReference type="Proteomes" id="UP000077315">
    <property type="component" value="Unassembled WGS sequence"/>
</dbReference>
<protein>
    <submittedName>
        <fullName evidence="1">Uncharacterized protein</fullName>
    </submittedName>
</protein>
<reference evidence="2" key="1">
    <citation type="submission" date="2015-06" db="EMBL/GenBank/DDBJ databases">
        <title>Expansion of signal transduction pathways in fungi by whole-genome duplication.</title>
        <authorList>
            <consortium name="DOE Joint Genome Institute"/>
            <person name="Corrochano L.M."/>
            <person name="Kuo A."/>
            <person name="Marcet-Houben M."/>
            <person name="Polaino S."/>
            <person name="Salamov A."/>
            <person name="Villalobos J.M."/>
            <person name="Alvarez M.I."/>
            <person name="Avalos J."/>
            <person name="Benito E.P."/>
            <person name="Benoit I."/>
            <person name="Burger G."/>
            <person name="Camino L.P."/>
            <person name="Canovas D."/>
            <person name="Cerda-Olmedo E."/>
            <person name="Cheng J.-F."/>
            <person name="Dominguez A."/>
            <person name="Elias M."/>
            <person name="Eslava A.P."/>
            <person name="Glaser F."/>
            <person name="Grimwood J."/>
            <person name="Gutierrez G."/>
            <person name="Heitman J."/>
            <person name="Henrissat B."/>
            <person name="Iturriaga E.A."/>
            <person name="Lang B.F."/>
            <person name="Lavin J.L."/>
            <person name="Lee S."/>
            <person name="Li W."/>
            <person name="Lindquist E."/>
            <person name="Lopez-Garcia S."/>
            <person name="Luque E.M."/>
            <person name="Marcos A.T."/>
            <person name="Martin J."/>
            <person name="McCluskey K."/>
            <person name="Medina H.R."/>
            <person name="Miralles-Duran A."/>
            <person name="Miyazaki A."/>
            <person name="Munoz-Torres E."/>
            <person name="Oguiza J.A."/>
            <person name="Ohm R."/>
            <person name="Olmedo M."/>
            <person name="Orejas M."/>
            <person name="Ortiz-Castellanos L."/>
            <person name="Pisabarro A.G."/>
            <person name="Rodriguez-Romero J."/>
            <person name="Ruiz-Herrera J."/>
            <person name="Ruiz-Vazquez R."/>
            <person name="Sanz C."/>
            <person name="Schackwitz W."/>
            <person name="Schmutz J."/>
            <person name="Shahriari M."/>
            <person name="Shelest E."/>
            <person name="Silva-Franco F."/>
            <person name="Soanes D."/>
            <person name="Syed K."/>
            <person name="Tagua V.G."/>
            <person name="Talbot N.J."/>
            <person name="Thon M."/>
            <person name="De vries R.P."/>
            <person name="Wiebenga A."/>
            <person name="Yadav J.S."/>
            <person name="Braun E.L."/>
            <person name="Baker S."/>
            <person name="Garre V."/>
            <person name="Horwitz B."/>
            <person name="Torres-Martinez S."/>
            <person name="Idnurm A."/>
            <person name="Herrera-Estrella A."/>
            <person name="Gabaldon T."/>
            <person name="Grigoriev I.V."/>
        </authorList>
    </citation>
    <scope>NUCLEOTIDE SEQUENCE [LARGE SCALE GENOMIC DNA]</scope>
    <source>
        <strain evidence="2">NRRL 1555(-)</strain>
    </source>
</reference>
<dbReference type="VEuPathDB" id="FungiDB:PHYBLDRAFT_167005"/>
<evidence type="ECO:0000313" key="1">
    <source>
        <dbReference type="EMBL" id="OAD74655.1"/>
    </source>
</evidence>
<gene>
    <name evidence="1" type="ORF">PHYBLDRAFT_167005</name>
</gene>
<evidence type="ECO:0000313" key="2">
    <source>
        <dbReference type="Proteomes" id="UP000077315"/>
    </source>
</evidence>